<proteinExistence type="predicted"/>
<keyword evidence="1" id="KW-0472">Membrane</keyword>
<keyword evidence="1" id="KW-0812">Transmembrane</keyword>
<dbReference type="AlphaFoldDB" id="A0A317XHZ1"/>
<evidence type="ECO:0000313" key="3">
    <source>
        <dbReference type="Proteomes" id="UP000246740"/>
    </source>
</evidence>
<name>A0A317XHZ1_9BASI</name>
<keyword evidence="1" id="KW-1133">Transmembrane helix</keyword>
<dbReference type="Proteomes" id="UP000246740">
    <property type="component" value="Unassembled WGS sequence"/>
</dbReference>
<evidence type="ECO:0000256" key="1">
    <source>
        <dbReference type="SAM" id="Phobius"/>
    </source>
</evidence>
<sequence length="79" mass="8878">MRATIQACMHRGPEQVKMTDCSNAMAIALLEKRDTQSHVACKSQKQATLVSLLAWEGGLVGLGFFFSMSTKRERERFSR</sequence>
<gene>
    <name evidence="2" type="ORF">BCV70DRAFT_45350</name>
</gene>
<reference evidence="2 3" key="1">
    <citation type="journal article" date="2018" name="Mol. Biol. Evol.">
        <title>Broad Genomic Sampling Reveals a Smut Pathogenic Ancestry of the Fungal Clade Ustilaginomycotina.</title>
        <authorList>
            <person name="Kijpornyongpan T."/>
            <person name="Mondo S.J."/>
            <person name="Barry K."/>
            <person name="Sandor L."/>
            <person name="Lee J."/>
            <person name="Lipzen A."/>
            <person name="Pangilinan J."/>
            <person name="LaButti K."/>
            <person name="Hainaut M."/>
            <person name="Henrissat B."/>
            <person name="Grigoriev I.V."/>
            <person name="Spatafora J.W."/>
            <person name="Aime M.C."/>
        </authorList>
    </citation>
    <scope>NUCLEOTIDE SEQUENCE [LARGE SCALE GENOMIC DNA]</scope>
    <source>
        <strain evidence="2 3">MCA 3645</strain>
    </source>
</reference>
<organism evidence="2 3">
    <name type="scientific">Testicularia cyperi</name>
    <dbReference type="NCBI Taxonomy" id="1882483"/>
    <lineage>
        <taxon>Eukaryota</taxon>
        <taxon>Fungi</taxon>
        <taxon>Dikarya</taxon>
        <taxon>Basidiomycota</taxon>
        <taxon>Ustilaginomycotina</taxon>
        <taxon>Ustilaginomycetes</taxon>
        <taxon>Ustilaginales</taxon>
        <taxon>Anthracoideaceae</taxon>
        <taxon>Testicularia</taxon>
    </lineage>
</organism>
<keyword evidence="3" id="KW-1185">Reference proteome</keyword>
<protein>
    <submittedName>
        <fullName evidence="2">Uncharacterized protein</fullName>
    </submittedName>
</protein>
<dbReference type="EMBL" id="KZ819202">
    <property type="protein sequence ID" value="PWY97775.1"/>
    <property type="molecule type" value="Genomic_DNA"/>
</dbReference>
<feature type="transmembrane region" description="Helical" evidence="1">
    <location>
        <begin position="52"/>
        <end position="70"/>
    </location>
</feature>
<evidence type="ECO:0000313" key="2">
    <source>
        <dbReference type="EMBL" id="PWY97775.1"/>
    </source>
</evidence>
<dbReference type="InParanoid" id="A0A317XHZ1"/>
<accession>A0A317XHZ1</accession>